<accession>A0A7C3KGB9</accession>
<protein>
    <recommendedName>
        <fullName evidence="2">Core-binding (CB) domain-containing protein</fullName>
    </recommendedName>
</protein>
<proteinExistence type="predicted"/>
<organism evidence="1">
    <name type="scientific">Oscillatoriales cyanobacterium SpSt-418</name>
    <dbReference type="NCBI Taxonomy" id="2282169"/>
    <lineage>
        <taxon>Bacteria</taxon>
        <taxon>Bacillati</taxon>
        <taxon>Cyanobacteriota</taxon>
        <taxon>Cyanophyceae</taxon>
        <taxon>Oscillatoriophycideae</taxon>
        <taxon>Oscillatoriales</taxon>
    </lineage>
</organism>
<sequence>MTKKQKNNKQTVDREKSMHLPTGVPMLQLFQQKTFEDAYQDYLSEIEKTHTDKQAYAIKAKLKTALRRYTLPGFGWVFVKEETAWLNFMQTLTLQDLNQALEVQEQVFTQLKDAVSDESRRSNRSSLKRFVEYIQTQPYYYIALGASKDQLAPRMQSHKKRQEHWHRLKPKEIPSQVNDELNRLTHYLLYLRSQTSYGSTLVESTVKRYVREVLDLLSWLHRFKGEPLETLSIQLLVPRSAITDDVEAAKVAQLLQEYVEWLQSHLGLARRGQGFAVRSCIYIAELLEYEQSTGV</sequence>
<name>A0A7C3KGB9_9CYAN</name>
<comment type="caution">
    <text evidence="1">The sequence shown here is derived from an EMBL/GenBank/DDBJ whole genome shotgun (WGS) entry which is preliminary data.</text>
</comment>
<gene>
    <name evidence="1" type="ORF">ENR64_16310</name>
</gene>
<dbReference type="AlphaFoldDB" id="A0A7C3KGB9"/>
<evidence type="ECO:0000313" key="1">
    <source>
        <dbReference type="EMBL" id="HFM99285.1"/>
    </source>
</evidence>
<evidence type="ECO:0008006" key="2">
    <source>
        <dbReference type="Google" id="ProtNLM"/>
    </source>
</evidence>
<reference evidence="1" key="1">
    <citation type="journal article" date="2020" name="mSystems">
        <title>Genome- and Community-Level Interaction Insights into Carbon Utilization and Element Cycling Functions of Hydrothermarchaeota in Hydrothermal Sediment.</title>
        <authorList>
            <person name="Zhou Z."/>
            <person name="Liu Y."/>
            <person name="Xu W."/>
            <person name="Pan J."/>
            <person name="Luo Z.H."/>
            <person name="Li M."/>
        </authorList>
    </citation>
    <scope>NUCLEOTIDE SEQUENCE [LARGE SCALE GENOMIC DNA]</scope>
    <source>
        <strain evidence="1">SpSt-418</strain>
    </source>
</reference>
<dbReference type="EMBL" id="DSRU01000233">
    <property type="protein sequence ID" value="HFM99285.1"/>
    <property type="molecule type" value="Genomic_DNA"/>
</dbReference>